<evidence type="ECO:0000313" key="4">
    <source>
        <dbReference type="Proteomes" id="UP000024376"/>
    </source>
</evidence>
<gene>
    <name evidence="3" type="ORF">M419DRAFT_128849</name>
</gene>
<keyword evidence="2" id="KW-0812">Transmembrane</keyword>
<evidence type="ECO:0000256" key="2">
    <source>
        <dbReference type="SAM" id="Phobius"/>
    </source>
</evidence>
<protein>
    <submittedName>
        <fullName evidence="3">Uncharacterized protein</fullName>
    </submittedName>
</protein>
<accession>A0A024SH89</accession>
<dbReference type="HOGENOM" id="CLU_2470681_0_0_1"/>
<dbReference type="KEGG" id="trr:M419DRAFT_128849"/>
<sequence length="88" mass="9250">MAKETTPPPSYEAGHEAPRLVSVIAILLQVLALVQVVVVALAPVAVMGRLSGFPHASPAEEARVLQPLRPETPRPDCIDDLDAGSPCC</sequence>
<evidence type="ECO:0000256" key="1">
    <source>
        <dbReference type="SAM" id="MobiDB-lite"/>
    </source>
</evidence>
<dbReference type="EMBL" id="KI911143">
    <property type="protein sequence ID" value="ETS03567.1"/>
    <property type="molecule type" value="Genomic_DNA"/>
</dbReference>
<feature type="region of interest" description="Disordered" evidence="1">
    <location>
        <begin position="61"/>
        <end position="88"/>
    </location>
</feature>
<feature type="transmembrane region" description="Helical" evidence="2">
    <location>
        <begin position="20"/>
        <end position="46"/>
    </location>
</feature>
<evidence type="ECO:0000313" key="3">
    <source>
        <dbReference type="EMBL" id="ETS03567.1"/>
    </source>
</evidence>
<keyword evidence="2" id="KW-1133">Transmembrane helix</keyword>
<proteinExistence type="predicted"/>
<reference evidence="4" key="1">
    <citation type="journal article" date="2013" name="Ind. Biotechnol.">
        <title>Comparative genomics analysis of Trichoderma reesei strains.</title>
        <authorList>
            <person name="Koike H."/>
            <person name="Aerts A."/>
            <person name="LaButti K."/>
            <person name="Grigoriev I.V."/>
            <person name="Baker S.E."/>
        </authorList>
    </citation>
    <scope>NUCLEOTIDE SEQUENCE [LARGE SCALE GENOMIC DNA]</scope>
    <source>
        <strain evidence="4">ATCC 56765 / BCRC 32924 / NRRL 11460 / Rut C-30</strain>
    </source>
</reference>
<organism evidence="3 4">
    <name type="scientific">Hypocrea jecorina (strain ATCC 56765 / BCRC 32924 / NRRL 11460 / Rut C-30)</name>
    <name type="common">Trichoderma reesei</name>
    <dbReference type="NCBI Taxonomy" id="1344414"/>
    <lineage>
        <taxon>Eukaryota</taxon>
        <taxon>Fungi</taxon>
        <taxon>Dikarya</taxon>
        <taxon>Ascomycota</taxon>
        <taxon>Pezizomycotina</taxon>
        <taxon>Sordariomycetes</taxon>
        <taxon>Hypocreomycetidae</taxon>
        <taxon>Hypocreales</taxon>
        <taxon>Hypocreaceae</taxon>
        <taxon>Trichoderma</taxon>
    </lineage>
</organism>
<dbReference type="AlphaFoldDB" id="A0A024SH89"/>
<dbReference type="Proteomes" id="UP000024376">
    <property type="component" value="Unassembled WGS sequence"/>
</dbReference>
<keyword evidence="2" id="KW-0472">Membrane</keyword>
<name>A0A024SH89_HYPJR</name>